<reference evidence="2 3" key="1">
    <citation type="journal article" date="2022" name="Res Sq">
        <title>Evolution of multicellular longitudinally dividing oral cavity symbionts (Neisseriaceae).</title>
        <authorList>
            <person name="Nyongesa S."/>
            <person name="Weber P."/>
            <person name="Bernet E."/>
            <person name="Pullido F."/>
            <person name="Nieckarz M."/>
            <person name="Delaby M."/>
            <person name="Nieves C."/>
            <person name="Viehboeck T."/>
            <person name="Krause N."/>
            <person name="Rivera-Millot A."/>
            <person name="Nakamura A."/>
            <person name="Vischer N."/>
            <person name="VanNieuwenhze M."/>
            <person name="Brun Y."/>
            <person name="Cava F."/>
            <person name="Bulgheresi S."/>
            <person name="Veyrier F."/>
        </authorList>
    </citation>
    <scope>NUCLEOTIDE SEQUENCE [LARGE SCALE GENOMIC DNA]</scope>
    <source>
        <strain evidence="2 3">SN4</strain>
    </source>
</reference>
<proteinExistence type="predicted"/>
<dbReference type="PROSITE" id="PS51257">
    <property type="entry name" value="PROKAR_LIPOPROTEIN"/>
    <property type="match status" value="1"/>
</dbReference>
<evidence type="ECO:0000313" key="3">
    <source>
        <dbReference type="Proteomes" id="UP000832011"/>
    </source>
</evidence>
<sequence length="148" mass="16339">MKLSLFLLALPLGLAACQSGTTITLQPPITINNAVDSAHTAENSLDWSGKYLGILPCADCEGIYSQLTLQQDKTFVLEEHYMKNGLALHPSKISGRFAFDAKQPSLIRLAAPNQNRVYFIGEGFAEVRDAQSGKRLSDKLNYRLLQVR</sequence>
<dbReference type="EMBL" id="CP091511">
    <property type="protein sequence ID" value="UOO88750.1"/>
    <property type="molecule type" value="Genomic_DNA"/>
</dbReference>
<name>A0ABY4DZ00_9NEIS</name>
<evidence type="ECO:0000256" key="1">
    <source>
        <dbReference type="SAM" id="SignalP"/>
    </source>
</evidence>
<feature type="chain" id="PRO_5045542893" evidence="1">
    <location>
        <begin position="16"/>
        <end position="148"/>
    </location>
</feature>
<organism evidence="2 3">
    <name type="scientific">Vitreoscilla massiliensis</name>
    <dbReference type="NCBI Taxonomy" id="1689272"/>
    <lineage>
        <taxon>Bacteria</taxon>
        <taxon>Pseudomonadati</taxon>
        <taxon>Pseudomonadota</taxon>
        <taxon>Betaproteobacteria</taxon>
        <taxon>Neisseriales</taxon>
        <taxon>Neisseriaceae</taxon>
        <taxon>Vitreoscilla</taxon>
    </lineage>
</organism>
<keyword evidence="3" id="KW-1185">Reference proteome</keyword>
<dbReference type="Pfam" id="PF04170">
    <property type="entry name" value="NlpE"/>
    <property type="match status" value="1"/>
</dbReference>
<gene>
    <name evidence="2" type="ORF">LVJ82_15000</name>
</gene>
<accession>A0ABY4DZ00</accession>
<feature type="signal peptide" evidence="1">
    <location>
        <begin position="1"/>
        <end position="15"/>
    </location>
</feature>
<protein>
    <submittedName>
        <fullName evidence="2">Copper resistance protein NlpE N-terminal domain-containing protein</fullName>
    </submittedName>
</protein>
<dbReference type="InterPro" id="IPR007298">
    <property type="entry name" value="Cu-R_lipoprotein_NlpE"/>
</dbReference>
<dbReference type="Proteomes" id="UP000832011">
    <property type="component" value="Chromosome"/>
</dbReference>
<dbReference type="RefSeq" id="WP_058357559.1">
    <property type="nucleotide sequence ID" value="NZ_CABKVG010000010.1"/>
</dbReference>
<keyword evidence="1" id="KW-0732">Signal</keyword>
<dbReference type="Gene3D" id="2.40.128.640">
    <property type="match status" value="1"/>
</dbReference>
<evidence type="ECO:0000313" key="2">
    <source>
        <dbReference type="EMBL" id="UOO88750.1"/>
    </source>
</evidence>